<dbReference type="InterPro" id="IPR019606">
    <property type="entry name" value="GerMN"/>
</dbReference>
<proteinExistence type="predicted"/>
<dbReference type="Pfam" id="PF10646">
    <property type="entry name" value="Germane"/>
    <property type="match status" value="1"/>
</dbReference>
<dbReference type="AlphaFoldDB" id="A0A1F7UW11"/>
<name>A0A1F7UW11_9BACT</name>
<dbReference type="Pfam" id="PF10648">
    <property type="entry name" value="Gmad2"/>
    <property type="match status" value="1"/>
</dbReference>
<keyword evidence="1" id="KW-0812">Transmembrane</keyword>
<reference evidence="3 4" key="1">
    <citation type="journal article" date="2016" name="Nat. Commun.">
        <title>Thousands of microbial genomes shed light on interconnected biogeochemical processes in an aquifer system.</title>
        <authorList>
            <person name="Anantharaman K."/>
            <person name="Brown C.T."/>
            <person name="Hug L.A."/>
            <person name="Sharon I."/>
            <person name="Castelle C.J."/>
            <person name="Probst A.J."/>
            <person name="Thomas B.C."/>
            <person name="Singh A."/>
            <person name="Wilkins M.J."/>
            <person name="Karaoz U."/>
            <person name="Brodie E.L."/>
            <person name="Williams K.H."/>
            <person name="Hubbard S.S."/>
            <person name="Banfield J.F."/>
        </authorList>
    </citation>
    <scope>NUCLEOTIDE SEQUENCE [LARGE SCALE GENOMIC DNA]</scope>
</reference>
<dbReference type="InterPro" id="IPR018911">
    <property type="entry name" value="Gmad2_Ig-like_dom"/>
</dbReference>
<feature type="transmembrane region" description="Helical" evidence="1">
    <location>
        <begin position="7"/>
        <end position="26"/>
    </location>
</feature>
<gene>
    <name evidence="3" type="ORF">A2936_02380</name>
</gene>
<protein>
    <recommendedName>
        <fullName evidence="2">GerMN domain-containing protein</fullName>
    </recommendedName>
</protein>
<evidence type="ECO:0000313" key="3">
    <source>
        <dbReference type="EMBL" id="OGL82481.1"/>
    </source>
</evidence>
<comment type="caution">
    <text evidence="3">The sequence shown here is derived from an EMBL/GenBank/DDBJ whole genome shotgun (WGS) entry which is preliminary data.</text>
</comment>
<dbReference type="Proteomes" id="UP000176846">
    <property type="component" value="Unassembled WGS sequence"/>
</dbReference>
<accession>A0A1F7UW11</accession>
<dbReference type="SMART" id="SM00909">
    <property type="entry name" value="Germane"/>
    <property type="match status" value="1"/>
</dbReference>
<evidence type="ECO:0000313" key="4">
    <source>
        <dbReference type="Proteomes" id="UP000176846"/>
    </source>
</evidence>
<feature type="domain" description="GerMN" evidence="2">
    <location>
        <begin position="224"/>
        <end position="315"/>
    </location>
</feature>
<dbReference type="EMBL" id="MGEK01000020">
    <property type="protein sequence ID" value="OGL82481.1"/>
    <property type="molecule type" value="Genomic_DNA"/>
</dbReference>
<sequence>MTRKLSIVIVIIILAIAAIASLVLILRSCEDDWCFVFEWQKVRATNSFGECAARSFPVEESYPRRCRAGGKVFIEGIVPMTPSEVNIQVTEPKPNQEIGLPLVIRGQARVFENVFNYRLRDADGTVLIEGYSMALSPDIGLFGPFNIVVNYPEPKEKNGTVEVFNYSAKDGSEENKVSIPVRFASVESANVKVFFSNSAKDPSAMDCAKTYSVERRIPKTAAVARAAVEELLYGPTVAERESSYFTSINEGVKIQRLIIKNSVAEIDFDETMEQAVGGSCRVAAIRAQITDTLKQFSTVKTVVISIDGRVADALQP</sequence>
<keyword evidence="1" id="KW-0472">Membrane</keyword>
<keyword evidence="1" id="KW-1133">Transmembrane helix</keyword>
<evidence type="ECO:0000259" key="2">
    <source>
        <dbReference type="SMART" id="SM00909"/>
    </source>
</evidence>
<organism evidence="3 4">
    <name type="scientific">Candidatus Uhrbacteria bacterium RIFCSPLOWO2_01_FULL_47_25</name>
    <dbReference type="NCBI Taxonomy" id="1802402"/>
    <lineage>
        <taxon>Bacteria</taxon>
        <taxon>Candidatus Uhriibacteriota</taxon>
    </lineage>
</organism>
<evidence type="ECO:0000256" key="1">
    <source>
        <dbReference type="SAM" id="Phobius"/>
    </source>
</evidence>